<keyword evidence="1" id="KW-0436">Ligase</keyword>
<dbReference type="InterPro" id="IPR008146">
    <property type="entry name" value="Gln_synth_cat_dom"/>
</dbReference>
<name>A0ABR3JR41_9AGAR</name>
<keyword evidence="6" id="KW-1185">Reference proteome</keyword>
<dbReference type="EMBL" id="JASNQZ010000004">
    <property type="protein sequence ID" value="KAL0958310.1"/>
    <property type="molecule type" value="Genomic_DNA"/>
</dbReference>
<sequence length="131" mass="14238">MADGVWSGGTYACWGTENKEVPLRVCNPTSPSSRNFELKPLDGIANPYIALAGVLGAGLAGIKEHRSLDVKDLSGDKSAAQLNPEERKTMNITQRLPLNWEAGREALANDDSLRKILGRAFIDKYLAVNKV</sequence>
<evidence type="ECO:0000313" key="6">
    <source>
        <dbReference type="Proteomes" id="UP001556367"/>
    </source>
</evidence>
<gene>
    <name evidence="5" type="ORF">HGRIS_000455</name>
</gene>
<dbReference type="Gene3D" id="3.30.590.10">
    <property type="entry name" value="Glutamine synthetase/guanido kinase, catalytic domain"/>
    <property type="match status" value="1"/>
</dbReference>
<dbReference type="PANTHER" id="PTHR43785:SF2">
    <property type="entry name" value="TYPE-1 GLUTAMINE SYNTHETASE 1"/>
    <property type="match status" value="1"/>
</dbReference>
<evidence type="ECO:0000313" key="5">
    <source>
        <dbReference type="EMBL" id="KAL0958310.1"/>
    </source>
</evidence>
<accession>A0ABR3JR41</accession>
<dbReference type="PANTHER" id="PTHR43785">
    <property type="entry name" value="GAMMA-GLUTAMYLPUTRESCINE SYNTHETASE"/>
    <property type="match status" value="1"/>
</dbReference>
<feature type="domain" description="GS catalytic" evidence="4">
    <location>
        <begin position="1"/>
        <end position="131"/>
    </location>
</feature>
<dbReference type="Proteomes" id="UP001556367">
    <property type="component" value="Unassembled WGS sequence"/>
</dbReference>
<reference evidence="6" key="1">
    <citation type="submission" date="2024-06" db="EMBL/GenBank/DDBJ databases">
        <title>Multi-omics analyses provide insights into the biosynthesis of the anticancer antibiotic pleurotin in Hohenbuehelia grisea.</title>
        <authorList>
            <person name="Weaver J.A."/>
            <person name="Alberti F."/>
        </authorList>
    </citation>
    <scope>NUCLEOTIDE SEQUENCE [LARGE SCALE GENOMIC DNA]</scope>
    <source>
        <strain evidence="6">T-177</strain>
    </source>
</reference>
<comment type="caution">
    <text evidence="5">The sequence shown here is derived from an EMBL/GenBank/DDBJ whole genome shotgun (WGS) entry which is preliminary data.</text>
</comment>
<organism evidence="5 6">
    <name type="scientific">Hohenbuehelia grisea</name>
    <dbReference type="NCBI Taxonomy" id="104357"/>
    <lineage>
        <taxon>Eukaryota</taxon>
        <taxon>Fungi</taxon>
        <taxon>Dikarya</taxon>
        <taxon>Basidiomycota</taxon>
        <taxon>Agaricomycotina</taxon>
        <taxon>Agaricomycetes</taxon>
        <taxon>Agaricomycetidae</taxon>
        <taxon>Agaricales</taxon>
        <taxon>Pleurotineae</taxon>
        <taxon>Pleurotaceae</taxon>
        <taxon>Hohenbuehelia</taxon>
    </lineage>
</organism>
<dbReference type="SUPFAM" id="SSF55931">
    <property type="entry name" value="Glutamine synthetase/guanido kinase"/>
    <property type="match status" value="1"/>
</dbReference>
<evidence type="ECO:0000256" key="1">
    <source>
        <dbReference type="ARBA" id="ARBA00022598"/>
    </source>
</evidence>
<proteinExistence type="inferred from homology"/>
<dbReference type="Pfam" id="PF00120">
    <property type="entry name" value="Gln-synt_C"/>
    <property type="match status" value="1"/>
</dbReference>
<comment type="similarity">
    <text evidence="2 3">Belongs to the glutamine synthetase family.</text>
</comment>
<protein>
    <recommendedName>
        <fullName evidence="4">GS catalytic domain-containing protein</fullName>
    </recommendedName>
</protein>
<dbReference type="PROSITE" id="PS51987">
    <property type="entry name" value="GS_CATALYTIC"/>
    <property type="match status" value="1"/>
</dbReference>
<evidence type="ECO:0000256" key="3">
    <source>
        <dbReference type="RuleBase" id="RU000384"/>
    </source>
</evidence>
<evidence type="ECO:0000259" key="4">
    <source>
        <dbReference type="PROSITE" id="PS51987"/>
    </source>
</evidence>
<dbReference type="InterPro" id="IPR014746">
    <property type="entry name" value="Gln_synth/guanido_kin_cat_dom"/>
</dbReference>
<evidence type="ECO:0000256" key="2">
    <source>
        <dbReference type="PROSITE-ProRule" id="PRU01331"/>
    </source>
</evidence>